<comment type="caution">
    <text evidence="1">The sequence shown here is derived from an EMBL/GenBank/DDBJ whole genome shotgun (WGS) entry which is preliminary data.</text>
</comment>
<feature type="non-terminal residue" evidence="1">
    <location>
        <position position="161"/>
    </location>
</feature>
<gene>
    <name evidence="1" type="ORF">ACOLOM_LOCUS11666</name>
</gene>
<keyword evidence="2" id="KW-1185">Reference proteome</keyword>
<dbReference type="EMBL" id="CAJVPT010043012">
    <property type="protein sequence ID" value="CAG8731391.1"/>
    <property type="molecule type" value="Genomic_DNA"/>
</dbReference>
<reference evidence="1" key="1">
    <citation type="submission" date="2021-06" db="EMBL/GenBank/DDBJ databases">
        <authorList>
            <person name="Kallberg Y."/>
            <person name="Tangrot J."/>
            <person name="Rosling A."/>
        </authorList>
    </citation>
    <scope>NUCLEOTIDE SEQUENCE</scope>
    <source>
        <strain evidence="1">CL356</strain>
    </source>
</reference>
<dbReference type="Proteomes" id="UP000789525">
    <property type="component" value="Unassembled WGS sequence"/>
</dbReference>
<evidence type="ECO:0000313" key="2">
    <source>
        <dbReference type="Proteomes" id="UP000789525"/>
    </source>
</evidence>
<proteinExistence type="predicted"/>
<name>A0ACA9Q2S3_9GLOM</name>
<organism evidence="1 2">
    <name type="scientific">Acaulospora colombiana</name>
    <dbReference type="NCBI Taxonomy" id="27376"/>
    <lineage>
        <taxon>Eukaryota</taxon>
        <taxon>Fungi</taxon>
        <taxon>Fungi incertae sedis</taxon>
        <taxon>Mucoromycota</taxon>
        <taxon>Glomeromycotina</taxon>
        <taxon>Glomeromycetes</taxon>
        <taxon>Diversisporales</taxon>
        <taxon>Acaulosporaceae</taxon>
        <taxon>Acaulospora</taxon>
    </lineage>
</organism>
<sequence length="161" mass="17361">MYCCLLELFVPLSNPARIETLFLPSPLTPTSMSDTNAQLNSMPSAETTTSTAPTNTSTGQTSPSSLLPPPESPGSGQEITYFSQNSSNLQTNSYTSHAQASPIPHKSPAGPCYTREELFHLKKSPLVAPPPGMPSRKEWFGEYSEQASKSKDHEGLAATRM</sequence>
<evidence type="ECO:0000313" key="1">
    <source>
        <dbReference type="EMBL" id="CAG8731391.1"/>
    </source>
</evidence>
<protein>
    <submittedName>
        <fullName evidence="1">2803_t:CDS:1</fullName>
    </submittedName>
</protein>
<accession>A0ACA9Q2S3</accession>